<dbReference type="SUPFAM" id="SSF56712">
    <property type="entry name" value="Prokaryotic type I DNA topoisomerase"/>
    <property type="match status" value="1"/>
</dbReference>
<dbReference type="AlphaFoldDB" id="A0A512RP04"/>
<evidence type="ECO:0000256" key="12">
    <source>
        <dbReference type="SAM" id="MobiDB-lite"/>
    </source>
</evidence>
<evidence type="ECO:0000313" key="15">
    <source>
        <dbReference type="Proteomes" id="UP000321436"/>
    </source>
</evidence>
<dbReference type="CDD" id="cd03362">
    <property type="entry name" value="TOPRIM_TopoIA_TopoIII"/>
    <property type="match status" value="1"/>
</dbReference>
<organism evidence="14 15">
    <name type="scientific">Chitinophaga cymbidii</name>
    <dbReference type="NCBI Taxonomy" id="1096750"/>
    <lineage>
        <taxon>Bacteria</taxon>
        <taxon>Pseudomonadati</taxon>
        <taxon>Bacteroidota</taxon>
        <taxon>Chitinophagia</taxon>
        <taxon>Chitinophagales</taxon>
        <taxon>Chitinophagaceae</taxon>
        <taxon>Chitinophaga</taxon>
    </lineage>
</organism>
<evidence type="ECO:0000256" key="11">
    <source>
        <dbReference type="ARBA" id="ARBA00032877"/>
    </source>
</evidence>
<reference evidence="14 15" key="1">
    <citation type="submission" date="2019-07" db="EMBL/GenBank/DDBJ databases">
        <title>Whole genome shotgun sequence of Chitinophaga cymbidii NBRC 109752.</title>
        <authorList>
            <person name="Hosoyama A."/>
            <person name="Uohara A."/>
            <person name="Ohji S."/>
            <person name="Ichikawa N."/>
        </authorList>
    </citation>
    <scope>NUCLEOTIDE SEQUENCE [LARGE SCALE GENOMIC DNA]</scope>
    <source>
        <strain evidence="14 15">NBRC 109752</strain>
    </source>
</reference>
<keyword evidence="15" id="KW-1185">Reference proteome</keyword>
<evidence type="ECO:0000256" key="3">
    <source>
        <dbReference type="ARBA" id="ARBA00012891"/>
    </source>
</evidence>
<dbReference type="InterPro" id="IPR003602">
    <property type="entry name" value="Topo_IA_DNA-bd_dom"/>
</dbReference>
<keyword evidence="7 14" id="KW-0413">Isomerase</keyword>
<accession>A0A512RP04</accession>
<dbReference type="Gene3D" id="3.40.50.140">
    <property type="match status" value="1"/>
</dbReference>
<comment type="caution">
    <text evidence="14">The sequence shown here is derived from an EMBL/GenBank/DDBJ whole genome shotgun (WGS) entry which is preliminary data.</text>
</comment>
<dbReference type="EC" id="5.6.2.1" evidence="3"/>
<name>A0A512RP04_9BACT</name>
<dbReference type="InterPro" id="IPR000380">
    <property type="entry name" value="Topo_IA"/>
</dbReference>
<dbReference type="Gene3D" id="2.70.20.10">
    <property type="entry name" value="Topoisomerase I, domain 3"/>
    <property type="match status" value="1"/>
</dbReference>
<feature type="region of interest" description="Disordered" evidence="12">
    <location>
        <begin position="581"/>
        <end position="627"/>
    </location>
</feature>
<protein>
    <recommendedName>
        <fullName evidence="3">DNA topoisomerase</fullName>
        <ecNumber evidence="3">5.6.2.1</ecNumber>
    </recommendedName>
    <alternativeName>
        <fullName evidence="11">Omega-protein</fullName>
    </alternativeName>
    <alternativeName>
        <fullName evidence="10">Relaxing enzyme</fullName>
    </alternativeName>
    <alternativeName>
        <fullName evidence="8">Swivelase</fullName>
    </alternativeName>
    <alternativeName>
        <fullName evidence="9">Untwisting enzyme</fullName>
    </alternativeName>
</protein>
<dbReference type="GO" id="GO:0046872">
    <property type="term" value="F:metal ion binding"/>
    <property type="evidence" value="ECO:0007669"/>
    <property type="project" value="UniProtKB-KW"/>
</dbReference>
<dbReference type="InterPro" id="IPR023405">
    <property type="entry name" value="Topo_IA_core_domain"/>
</dbReference>
<evidence type="ECO:0000256" key="8">
    <source>
        <dbReference type="ARBA" id="ARBA00030003"/>
    </source>
</evidence>
<dbReference type="GO" id="GO:0006265">
    <property type="term" value="P:DNA topological change"/>
    <property type="evidence" value="ECO:0007669"/>
    <property type="project" value="InterPro"/>
</dbReference>
<evidence type="ECO:0000256" key="10">
    <source>
        <dbReference type="ARBA" id="ARBA00032235"/>
    </source>
</evidence>
<comment type="similarity">
    <text evidence="2">Belongs to the type IA topoisomerase family.</text>
</comment>
<evidence type="ECO:0000256" key="9">
    <source>
        <dbReference type="ARBA" id="ARBA00031985"/>
    </source>
</evidence>
<evidence type="ECO:0000256" key="5">
    <source>
        <dbReference type="ARBA" id="ARBA00023029"/>
    </source>
</evidence>
<dbReference type="InterPro" id="IPR013824">
    <property type="entry name" value="Topo_IA_cen_sub1"/>
</dbReference>
<dbReference type="GO" id="GO:0003917">
    <property type="term" value="F:DNA topoisomerase type I (single strand cut, ATP-independent) activity"/>
    <property type="evidence" value="ECO:0007669"/>
    <property type="project" value="UniProtKB-EC"/>
</dbReference>
<dbReference type="Pfam" id="PF01131">
    <property type="entry name" value="Topoisom_bac"/>
    <property type="match status" value="1"/>
</dbReference>
<dbReference type="SMART" id="SM00437">
    <property type="entry name" value="TOP1Ac"/>
    <property type="match status" value="1"/>
</dbReference>
<dbReference type="CDD" id="cd00186">
    <property type="entry name" value="TOP1Ac"/>
    <property type="match status" value="1"/>
</dbReference>
<dbReference type="InterPro" id="IPR013826">
    <property type="entry name" value="Topo_IA_cen_sub3"/>
</dbReference>
<evidence type="ECO:0000256" key="7">
    <source>
        <dbReference type="ARBA" id="ARBA00023235"/>
    </source>
</evidence>
<dbReference type="EMBL" id="BKAU01000004">
    <property type="protein sequence ID" value="GEP97422.1"/>
    <property type="molecule type" value="Genomic_DNA"/>
</dbReference>
<dbReference type="GO" id="GO:0043597">
    <property type="term" value="C:cytoplasmic replication fork"/>
    <property type="evidence" value="ECO:0007669"/>
    <property type="project" value="TreeGrafter"/>
</dbReference>
<keyword evidence="4" id="KW-0479">Metal-binding</keyword>
<comment type="catalytic activity">
    <reaction evidence="1">
        <text>ATP-independent breakage of single-stranded DNA, followed by passage and rejoining.</text>
        <dbReference type="EC" id="5.6.2.1"/>
    </reaction>
</comment>
<dbReference type="InterPro" id="IPR013497">
    <property type="entry name" value="Topo_IA_cen"/>
</dbReference>
<evidence type="ECO:0000256" key="1">
    <source>
        <dbReference type="ARBA" id="ARBA00000213"/>
    </source>
</evidence>
<keyword evidence="5" id="KW-0799">Topoisomerase</keyword>
<dbReference type="PANTHER" id="PTHR11390">
    <property type="entry name" value="PROKARYOTIC DNA TOPOISOMERASE"/>
    <property type="match status" value="1"/>
</dbReference>
<dbReference type="InterPro" id="IPR013825">
    <property type="entry name" value="Topo_IA_cen_sub2"/>
</dbReference>
<dbReference type="InterPro" id="IPR034144">
    <property type="entry name" value="TOPRIM_TopoIII"/>
</dbReference>
<dbReference type="GO" id="GO:0006281">
    <property type="term" value="P:DNA repair"/>
    <property type="evidence" value="ECO:0007669"/>
    <property type="project" value="TreeGrafter"/>
</dbReference>
<dbReference type="PRINTS" id="PR00417">
    <property type="entry name" value="PRTPISMRASEI"/>
</dbReference>
<feature type="compositionally biased region" description="Basic and acidic residues" evidence="12">
    <location>
        <begin position="608"/>
        <end position="618"/>
    </location>
</feature>
<evidence type="ECO:0000256" key="2">
    <source>
        <dbReference type="ARBA" id="ARBA00009446"/>
    </source>
</evidence>
<dbReference type="NCBIfam" id="TIGR01056">
    <property type="entry name" value="topB"/>
    <property type="match status" value="1"/>
</dbReference>
<sequence length="699" mass="78866">MIGARQRKDGYWEGNGYQVTWTFGHFCTLKEPHDYTEQWRFWRLEDLPMIPASFGIKLIDNAGALKQFAVIEGLVQQSEEVINCGDAGQEGELIQRWVLLKAKCTAPVKRLWISSLTEEAIRDGFAHLKDAAQYDNLYAAGSARAIGDWLLGMNATRLFTKKFAQGKTVLSIGRVQTPTLAMIVARQKEINAFVSEEYWELKTVYRDVEFTASIDRIKIQDRAAKGLAYLKEHPFEVTSFERKEGKEGNPRLFDLTALQVEANKKYGYTADETLRHIQNLYEKKLVTYPRVDTTYLSEDLHPKIEGILRDLTPYAPLTAPVLEKPIPKLKSVFDDKKVTDHHAIIPTGMYPEQLHLDEKRIYDLVARRFIAAFYPECKIANTTVLGKVGQVPFKVTGKQILEPGWKLVYENDTSAKKEGEEEEKILPVFEAGESGPHEPRIHQGKTTPPKPFTEATLLRAMETAGKQVEDEEMRELLKDNGIGRPSTRANIIETLFRRKYIEKKKKNIFATQTGMDLIDTIQSELLKSPELTGQWERKLRLIEKGEYAMETFKQELVQMVIDLTREVKTASYKAIAVAPEAPPVEEKPRKKKGSASPQQPTDSTSPRKPVDPKTHKQPFDPGSLTCPKCKAHPLKKGNTAWGCANFSACGFKIPFEAGGKKLTDKQLADLVQKGRTGKIKGLQTGTVLVLNAAFEIVAE</sequence>
<dbReference type="InterPro" id="IPR005738">
    <property type="entry name" value="TopoIII"/>
</dbReference>
<evidence type="ECO:0000259" key="13">
    <source>
        <dbReference type="PROSITE" id="PS52039"/>
    </source>
</evidence>
<dbReference type="InterPro" id="IPR003601">
    <property type="entry name" value="Topo_IA_2"/>
</dbReference>
<dbReference type="Gene3D" id="1.10.460.10">
    <property type="entry name" value="Topoisomerase I, domain 2"/>
    <property type="match status" value="1"/>
</dbReference>
<dbReference type="NCBIfam" id="NF005829">
    <property type="entry name" value="PRK07726.1"/>
    <property type="match status" value="1"/>
</dbReference>
<proteinExistence type="inferred from homology"/>
<dbReference type="Gene3D" id="1.10.290.10">
    <property type="entry name" value="Topoisomerase I, domain 4"/>
    <property type="match status" value="1"/>
</dbReference>
<keyword evidence="6" id="KW-0238">DNA-binding</keyword>
<dbReference type="GO" id="GO:0006310">
    <property type="term" value="P:DNA recombination"/>
    <property type="evidence" value="ECO:0007669"/>
    <property type="project" value="TreeGrafter"/>
</dbReference>
<gene>
    <name evidence="14" type="ORF">CCY01nite_36820</name>
</gene>
<dbReference type="GO" id="GO:0003677">
    <property type="term" value="F:DNA binding"/>
    <property type="evidence" value="ECO:0007669"/>
    <property type="project" value="UniProtKB-KW"/>
</dbReference>
<dbReference type="PANTHER" id="PTHR11390:SF21">
    <property type="entry name" value="DNA TOPOISOMERASE 3-ALPHA"/>
    <property type="match status" value="1"/>
</dbReference>
<dbReference type="PROSITE" id="PS52039">
    <property type="entry name" value="TOPO_IA_2"/>
    <property type="match status" value="1"/>
</dbReference>
<dbReference type="Proteomes" id="UP000321436">
    <property type="component" value="Unassembled WGS sequence"/>
</dbReference>
<feature type="domain" description="Topo IA-type catalytic" evidence="13">
    <location>
        <begin position="134"/>
        <end position="564"/>
    </location>
</feature>
<evidence type="ECO:0000256" key="6">
    <source>
        <dbReference type="ARBA" id="ARBA00023125"/>
    </source>
</evidence>
<dbReference type="SMART" id="SM00436">
    <property type="entry name" value="TOP1Bc"/>
    <property type="match status" value="1"/>
</dbReference>
<evidence type="ECO:0000256" key="4">
    <source>
        <dbReference type="ARBA" id="ARBA00022723"/>
    </source>
</evidence>
<evidence type="ECO:0000313" key="14">
    <source>
        <dbReference type="EMBL" id="GEP97422.1"/>
    </source>
</evidence>
<feature type="compositionally biased region" description="Polar residues" evidence="12">
    <location>
        <begin position="595"/>
        <end position="606"/>
    </location>
</feature>